<dbReference type="PANTHER" id="PTHR35519:SF2">
    <property type="entry name" value="PH DOMAIN PROTEIN"/>
    <property type="match status" value="1"/>
</dbReference>
<comment type="caution">
    <text evidence="2">The sequence shown here is derived from an EMBL/GenBank/DDBJ whole genome shotgun (WGS) entry which is preliminary data.</text>
</comment>
<accession>A0A8J7DP32</accession>
<keyword evidence="1" id="KW-0472">Membrane</keyword>
<name>A0A8J7DP32_9CYAN</name>
<dbReference type="Pfam" id="PF13430">
    <property type="entry name" value="DUF4112"/>
    <property type="match status" value="1"/>
</dbReference>
<sequence>PSPHATTLKRVRRLSHLLDNAIPLPGGYRIGLDPIIGLLPGGGDLVTGLMSVYIVVEGVRLGMPASTLGRMGTNILLEVILGTIPLFGDLFDVAWKANVKNAALLERHLGSPRPPSLVDRLLGGLIIAALVALVVGVSVLIIELVRWVLGWGV</sequence>
<organism evidence="2 3">
    <name type="scientific">Vasconcelosia minhoensis LEGE 07310</name>
    <dbReference type="NCBI Taxonomy" id="915328"/>
    <lineage>
        <taxon>Bacteria</taxon>
        <taxon>Bacillati</taxon>
        <taxon>Cyanobacteriota</taxon>
        <taxon>Cyanophyceae</taxon>
        <taxon>Nodosilineales</taxon>
        <taxon>Cymatolegaceae</taxon>
        <taxon>Vasconcelosia</taxon>
        <taxon>Vasconcelosia minhoensis</taxon>
    </lineage>
</organism>
<feature type="transmembrane region" description="Helical" evidence="1">
    <location>
        <begin position="68"/>
        <end position="88"/>
    </location>
</feature>
<proteinExistence type="predicted"/>
<dbReference type="RefSeq" id="WP_193912403.1">
    <property type="nucleotide sequence ID" value="NZ_JADEXG010000120.1"/>
</dbReference>
<dbReference type="AlphaFoldDB" id="A0A8J7DP32"/>
<dbReference type="PANTHER" id="PTHR35519">
    <property type="entry name" value="MEMBRANE PROTEINS"/>
    <property type="match status" value="1"/>
</dbReference>
<evidence type="ECO:0000313" key="3">
    <source>
        <dbReference type="Proteomes" id="UP000636505"/>
    </source>
</evidence>
<feature type="non-terminal residue" evidence="2">
    <location>
        <position position="1"/>
    </location>
</feature>
<dbReference type="Proteomes" id="UP000636505">
    <property type="component" value="Unassembled WGS sequence"/>
</dbReference>
<feature type="transmembrane region" description="Helical" evidence="1">
    <location>
        <begin position="35"/>
        <end position="56"/>
    </location>
</feature>
<protein>
    <submittedName>
        <fullName evidence="2">DUF4112 domain-containing protein</fullName>
    </submittedName>
</protein>
<feature type="transmembrane region" description="Helical" evidence="1">
    <location>
        <begin position="121"/>
        <end position="149"/>
    </location>
</feature>
<evidence type="ECO:0000313" key="2">
    <source>
        <dbReference type="EMBL" id="MBE9080451.1"/>
    </source>
</evidence>
<dbReference type="EMBL" id="JADEXG010000120">
    <property type="protein sequence ID" value="MBE9080451.1"/>
    <property type="molecule type" value="Genomic_DNA"/>
</dbReference>
<keyword evidence="1" id="KW-1133">Transmembrane helix</keyword>
<keyword evidence="1" id="KW-0812">Transmembrane</keyword>
<keyword evidence="3" id="KW-1185">Reference proteome</keyword>
<gene>
    <name evidence="2" type="ORF">IQ241_24725</name>
</gene>
<dbReference type="InterPro" id="IPR025187">
    <property type="entry name" value="DUF4112"/>
</dbReference>
<reference evidence="2" key="1">
    <citation type="submission" date="2020-10" db="EMBL/GenBank/DDBJ databases">
        <authorList>
            <person name="Castelo-Branco R."/>
            <person name="Eusebio N."/>
            <person name="Adriana R."/>
            <person name="Vieira A."/>
            <person name="Brugerolle De Fraissinette N."/>
            <person name="Rezende De Castro R."/>
            <person name="Schneider M.P."/>
            <person name="Vasconcelos V."/>
            <person name="Leao P.N."/>
        </authorList>
    </citation>
    <scope>NUCLEOTIDE SEQUENCE</scope>
    <source>
        <strain evidence="2">LEGE 07310</strain>
    </source>
</reference>
<evidence type="ECO:0000256" key="1">
    <source>
        <dbReference type="SAM" id="Phobius"/>
    </source>
</evidence>